<sequence>MAITFNHLNLLTSEHSDAMYLLTEVLELTDGRRPRFPFKGQWLYQGDQALIHMIESDVPQCRIGHVAFDTDMSLEALTLKLQSSSIKYNVRQVPDSNVIQVFVRAGEVVFELITLDTPSQQHFDVFSQHQELL</sequence>
<dbReference type="KEGG" id="swp:swp_4587"/>
<evidence type="ECO:0000313" key="1">
    <source>
        <dbReference type="EMBL" id="ACJ31227.1"/>
    </source>
</evidence>
<dbReference type="InterPro" id="IPR029068">
    <property type="entry name" value="Glyas_Bleomycin-R_OHBP_Dase"/>
</dbReference>
<dbReference type="STRING" id="225849.swp_4587"/>
<name>B8CUN5_SHEPW</name>
<organism evidence="1 2">
    <name type="scientific">Shewanella piezotolerans (strain WP3 / JCM 13877)</name>
    <dbReference type="NCBI Taxonomy" id="225849"/>
    <lineage>
        <taxon>Bacteria</taxon>
        <taxon>Pseudomonadati</taxon>
        <taxon>Pseudomonadota</taxon>
        <taxon>Gammaproteobacteria</taxon>
        <taxon>Alteromonadales</taxon>
        <taxon>Shewanellaceae</taxon>
        <taxon>Shewanella</taxon>
    </lineage>
</organism>
<keyword evidence="2" id="KW-1185">Reference proteome</keyword>
<dbReference type="OrthoDB" id="9804944at2"/>
<dbReference type="Gene3D" id="3.10.180.10">
    <property type="entry name" value="2,3-Dihydroxybiphenyl 1,2-Dioxygenase, domain 1"/>
    <property type="match status" value="1"/>
</dbReference>
<protein>
    <submittedName>
        <fullName evidence="1">Glyoxalase/bleomycin resistance protein/dioxygenase</fullName>
    </submittedName>
</protein>
<dbReference type="eggNOG" id="COG0346">
    <property type="taxonomic scope" value="Bacteria"/>
</dbReference>
<dbReference type="RefSeq" id="WP_020914557.1">
    <property type="nucleotide sequence ID" value="NC_011566.1"/>
</dbReference>
<reference evidence="1 2" key="1">
    <citation type="journal article" date="2008" name="PLoS ONE">
        <title>Environmental adaptation: genomic analysis of the piezotolerant and psychrotolerant deep-sea iron reducing bacterium Shewanella piezotolerans WP3.</title>
        <authorList>
            <person name="Wang F."/>
            <person name="Wang J."/>
            <person name="Jian H."/>
            <person name="Zhang B."/>
            <person name="Li S."/>
            <person name="Wang F."/>
            <person name="Zeng X."/>
            <person name="Gao L."/>
            <person name="Bartlett D.H."/>
            <person name="Yu J."/>
            <person name="Hu S."/>
            <person name="Xiao X."/>
        </authorList>
    </citation>
    <scope>NUCLEOTIDE SEQUENCE [LARGE SCALE GENOMIC DNA]</scope>
    <source>
        <strain evidence="2">WP3 / JCM 13877</strain>
    </source>
</reference>
<dbReference type="EMBL" id="CP000472">
    <property type="protein sequence ID" value="ACJ31227.1"/>
    <property type="molecule type" value="Genomic_DNA"/>
</dbReference>
<accession>B8CUN5</accession>
<evidence type="ECO:0000313" key="2">
    <source>
        <dbReference type="Proteomes" id="UP000000753"/>
    </source>
</evidence>
<proteinExistence type="predicted"/>
<dbReference type="Proteomes" id="UP000000753">
    <property type="component" value="Chromosome"/>
</dbReference>
<dbReference type="AlphaFoldDB" id="B8CUN5"/>
<dbReference type="HOGENOM" id="CLU_046006_12_4_6"/>
<gene>
    <name evidence="1" type="ordered locus">swp_4587</name>
</gene>